<dbReference type="SUPFAM" id="SSF75169">
    <property type="entry name" value="DsrEFH-like"/>
    <property type="match status" value="1"/>
</dbReference>
<organism evidence="1 2">
    <name type="scientific">Persicirhabdus sediminis</name>
    <dbReference type="NCBI Taxonomy" id="454144"/>
    <lineage>
        <taxon>Bacteria</taxon>
        <taxon>Pseudomonadati</taxon>
        <taxon>Verrucomicrobiota</taxon>
        <taxon>Verrucomicrobiia</taxon>
        <taxon>Verrucomicrobiales</taxon>
        <taxon>Verrucomicrobiaceae</taxon>
        <taxon>Persicirhabdus</taxon>
    </lineage>
</organism>
<accession>A0A8J7MH94</accession>
<protein>
    <submittedName>
        <fullName evidence="1">DsrE family protein</fullName>
    </submittedName>
</protein>
<proteinExistence type="predicted"/>
<gene>
    <name evidence="1" type="ORF">JIN82_16875</name>
</gene>
<comment type="caution">
    <text evidence="1">The sequence shown here is derived from an EMBL/GenBank/DDBJ whole genome shotgun (WGS) entry which is preliminary data.</text>
</comment>
<dbReference type="InterPro" id="IPR003787">
    <property type="entry name" value="Sulphur_relay_DsrE/F-like"/>
</dbReference>
<dbReference type="AlphaFoldDB" id="A0A8J7MH94"/>
<dbReference type="Proteomes" id="UP000624703">
    <property type="component" value="Unassembled WGS sequence"/>
</dbReference>
<name>A0A8J7MH94_9BACT</name>
<dbReference type="RefSeq" id="WP_200312846.1">
    <property type="nucleotide sequence ID" value="NZ_JAENIM010000047.1"/>
</dbReference>
<dbReference type="Pfam" id="PF02635">
    <property type="entry name" value="DsrE"/>
    <property type="match status" value="1"/>
</dbReference>
<evidence type="ECO:0000313" key="1">
    <source>
        <dbReference type="EMBL" id="MBK1792841.1"/>
    </source>
</evidence>
<sequence>MERAVVVSRLGMGDGVPELSLILLEKYLKSSLENDDVKIVYAFYNRGVQVLTDDRIQPLLVQLEAAGAQLYFCGTCLEYYGIAKQLNVGRVACINDIRHIMNAYRCDFL</sequence>
<reference evidence="1" key="1">
    <citation type="submission" date="2021-01" db="EMBL/GenBank/DDBJ databases">
        <title>Modified the classification status of verrucomicrobia.</title>
        <authorList>
            <person name="Feng X."/>
        </authorList>
    </citation>
    <scope>NUCLEOTIDE SEQUENCE</scope>
    <source>
        <strain evidence="1">_KCTC 22039</strain>
    </source>
</reference>
<keyword evidence="2" id="KW-1185">Reference proteome</keyword>
<dbReference type="InterPro" id="IPR027396">
    <property type="entry name" value="DsrEFH-like"/>
</dbReference>
<evidence type="ECO:0000313" key="2">
    <source>
        <dbReference type="Proteomes" id="UP000624703"/>
    </source>
</evidence>
<dbReference type="EMBL" id="JAENIM010000047">
    <property type="protein sequence ID" value="MBK1792841.1"/>
    <property type="molecule type" value="Genomic_DNA"/>
</dbReference>